<evidence type="ECO:0000313" key="1">
    <source>
        <dbReference type="EMBL" id="QTA84347.1"/>
    </source>
</evidence>
<sequence length="71" mass="8378">MVTDTSVSDEFKCPDRNTGKNNYQLSIINHQLSIINYQLSIINYQLSIINYQLSIINYQFMLFYLSELSVY</sequence>
<protein>
    <submittedName>
        <fullName evidence="1">Uncharacterized protein</fullName>
    </submittedName>
</protein>
<dbReference type="KEGG" id="dmm:dnm_003410"/>
<keyword evidence="2" id="KW-1185">Reference proteome</keyword>
<accession>A0A975BF99</accession>
<organism evidence="1 2">
    <name type="scientific">Desulfonema magnum</name>
    <dbReference type="NCBI Taxonomy" id="45655"/>
    <lineage>
        <taxon>Bacteria</taxon>
        <taxon>Pseudomonadati</taxon>
        <taxon>Thermodesulfobacteriota</taxon>
        <taxon>Desulfobacteria</taxon>
        <taxon>Desulfobacterales</taxon>
        <taxon>Desulfococcaceae</taxon>
        <taxon>Desulfonema</taxon>
    </lineage>
</organism>
<gene>
    <name evidence="1" type="ORF">dnm_003410</name>
</gene>
<evidence type="ECO:0000313" key="2">
    <source>
        <dbReference type="Proteomes" id="UP000663722"/>
    </source>
</evidence>
<dbReference type="Proteomes" id="UP000663722">
    <property type="component" value="Chromosome"/>
</dbReference>
<proteinExistence type="predicted"/>
<name>A0A975BF99_9BACT</name>
<reference evidence="1" key="1">
    <citation type="journal article" date="2021" name="Microb. Physiol.">
        <title>Proteogenomic Insights into the Physiology of Marine, Sulfate-Reducing, Filamentous Desulfonema limicola and Desulfonema magnum.</title>
        <authorList>
            <person name="Schnaars V."/>
            <person name="Wohlbrand L."/>
            <person name="Scheve S."/>
            <person name="Hinrichs C."/>
            <person name="Reinhardt R."/>
            <person name="Rabus R."/>
        </authorList>
    </citation>
    <scope>NUCLEOTIDE SEQUENCE</scope>
    <source>
        <strain evidence="1">4be13</strain>
    </source>
</reference>
<dbReference type="EMBL" id="CP061800">
    <property type="protein sequence ID" value="QTA84347.1"/>
    <property type="molecule type" value="Genomic_DNA"/>
</dbReference>
<dbReference type="AlphaFoldDB" id="A0A975BF99"/>